<feature type="domain" description="Ig-like" evidence="1">
    <location>
        <begin position="1165"/>
        <end position="1253"/>
    </location>
</feature>
<name>A0A8J6Q2Z0_9FLAO</name>
<sequence length="1357" mass="150623">MIGLNTTTKFKVFKILFFLSISNYLLHAQSLELPKVNSLVSVPSSPEAQAFTKYGDMPVSYYAGKPEISIPIYTIQGRELSVPVSITYDASGIKIQSLATSVGAGWNLNSGGMINRQINDLADDMISGKPSREIFDSDVRSFNTYLNSLRNPSNGYYSHFENYEHALLDIIDFQAIKSDQAIGDADLMPDIFSFNAPGLSGSTIINPDTGNAISIDDPDILVNYSKNAGGSIISWTITSVNGTIYYFQKAEETTASYSSDASEGTRIYNSAWHLTKIESPSKRDVFEFVYLDQPYWNQFQSYHNRTIKQNRLTACGEINYDPSLATNTYTITNNLNDYKIKQPIINVIKYNGTEVMRFGYSGNRLDLSGRNKLSSIDIKYGSEVLRTFTLNHSYFMSSNPISEEDYRLRLDSIELQGYYNLQVGETNAPPQIYSFNYYGNGILPGRNSLAIDYLGYYNGKTTNNTLVPKHIDIYGNNFSGADRNADFNYAQKGMLKEIIYPTGGATEFVYDGYLQTDVSTQVKTFSDHLGTVISGADPNADSSEFDCDDGFWYLPHTVTTGFTVDSNNIGSSSFNYGVNSSGNYSQSGRVFFVAIYESSFTKTFCDIQTMIQNGDSKLKYYSYAVPSNGNSFSLNLPAGSYKIYLANSLLGKSFSVNRVYDSNIEVSEVYASTPVISEIIDKTNDGESYTRAFEYLESSVQQKIQFHTIKETYDNGVSSNCREYETLERYSANLYSQTPFEVTFGKVKEIRKDDSGNNIGYSIYEFYNQNFYTIDQVNPYPISGVYVPKIGEPYIKTYPLNGKLKSVTHYDNLDRKLKEEQNTYDFEALLVTSGTTFYGMESFSDACVVAVSGEINTNLKKLTYVTSTNSPNRTCSNHNGFTVINSWKNVSPNSDSNIRFHSFKTQLLQSSVKDIFHDGFPSIPKTLEKVTTYSYGQEHNLPVLTTTESSNGNTVSINTKYPKDIVSRTAPEQLLVDQHKISNPINIITTVSENSTELAKYEVNNIYKNWGSNLVLPEKIQHSKGNVGLEDRVLFNDYDNKGNPLEVSQKNGVPISYIWGYNQMYPIAKIENATRAQIENLSGFGTDFNSGSGGLTTAQESTLRASLTNAMVTTYTYDELIGVLSTTDPSGYRSHFQYDTFGRLKYVKNDAEDVLKEVKYLYGLEEIVGETTSSSTSVVSGESVTLTTTASGGTGDFQYNWTVSNGIINQNYTNTSGVLTITTTDNHAPNFTVTCQILDTQTNDSVITTKTINVTASYSALSVIGVYFSPNGFKSVGDSVNYSVNVSGGSGNYSYDWSKTNSQSTTNYSENSSSISKTVVSSDCTSFSVKCVVTDNVTNEVIIKQALLLVNSGCPNN</sequence>
<accession>A0A8J6Q2Z0</accession>
<gene>
    <name evidence="2" type="ORF">ICJ83_11805</name>
</gene>
<proteinExistence type="predicted"/>
<dbReference type="InterPro" id="IPR007110">
    <property type="entry name" value="Ig-like_dom"/>
</dbReference>
<dbReference type="RefSeq" id="WP_188230612.1">
    <property type="nucleotide sequence ID" value="NZ_JACVXB010000005.1"/>
</dbReference>
<evidence type="ECO:0000313" key="2">
    <source>
        <dbReference type="EMBL" id="MBD0832819.1"/>
    </source>
</evidence>
<evidence type="ECO:0000313" key="3">
    <source>
        <dbReference type="Proteomes" id="UP000600588"/>
    </source>
</evidence>
<organism evidence="2 3">
    <name type="scientific">Aestuariibaculum sediminum</name>
    <dbReference type="NCBI Taxonomy" id="2770637"/>
    <lineage>
        <taxon>Bacteria</taxon>
        <taxon>Pseudomonadati</taxon>
        <taxon>Bacteroidota</taxon>
        <taxon>Flavobacteriia</taxon>
        <taxon>Flavobacteriales</taxon>
        <taxon>Flavobacteriaceae</taxon>
    </lineage>
</organism>
<evidence type="ECO:0000259" key="1">
    <source>
        <dbReference type="PROSITE" id="PS50835"/>
    </source>
</evidence>
<protein>
    <recommendedName>
        <fullName evidence="1">Ig-like domain-containing protein</fullName>
    </recommendedName>
</protein>
<comment type="caution">
    <text evidence="2">The sequence shown here is derived from an EMBL/GenBank/DDBJ whole genome shotgun (WGS) entry which is preliminary data.</text>
</comment>
<dbReference type="EMBL" id="JACVXB010000005">
    <property type="protein sequence ID" value="MBD0832819.1"/>
    <property type="molecule type" value="Genomic_DNA"/>
</dbReference>
<dbReference type="PROSITE" id="PS50835">
    <property type="entry name" value="IG_LIKE"/>
    <property type="match status" value="1"/>
</dbReference>
<keyword evidence="3" id="KW-1185">Reference proteome</keyword>
<dbReference type="Proteomes" id="UP000600588">
    <property type="component" value="Unassembled WGS sequence"/>
</dbReference>
<reference evidence="2 3" key="1">
    <citation type="submission" date="2020-09" db="EMBL/GenBank/DDBJ databases">
        <title>TT11 complete genome.</title>
        <authorList>
            <person name="Wu Z."/>
        </authorList>
    </citation>
    <scope>NUCLEOTIDE SEQUENCE [LARGE SCALE GENOMIC DNA]</scope>
    <source>
        <strain evidence="2 3">TT11</strain>
    </source>
</reference>